<accession>A0ABT5JJP1</accession>
<evidence type="ECO:0000313" key="3">
    <source>
        <dbReference type="Proteomes" id="UP001165652"/>
    </source>
</evidence>
<reference evidence="2" key="1">
    <citation type="journal article" date="2023" name="Microbiol Resour">
        <title>Genome Sequences of Rhodoplanes serenus and Two Thermotolerant Strains, Rhodoplanes tepidamans and 'Rhodoplanes cryptolactis,' Further Refine the Genus.</title>
        <authorList>
            <person name="Rayyan A.A."/>
            <person name="Kyndt J.A."/>
        </authorList>
    </citation>
    <scope>NUCLEOTIDE SEQUENCE</scope>
    <source>
        <strain evidence="2">DSM 9987</strain>
    </source>
</reference>
<dbReference type="RefSeq" id="WP_272780615.1">
    <property type="nucleotide sequence ID" value="NZ_JAQQLI010000091.1"/>
</dbReference>
<feature type="domain" description="Polymerase nucleotidyl transferase" evidence="1">
    <location>
        <begin position="38"/>
        <end position="105"/>
    </location>
</feature>
<sequence>MRADPATGTVPTDCPAADTAARRAVAVARVRAACDLLAERGVTARVVGSLAGGRFGSGSDIDLLVTDCPRDQKYAIEGLVEDCLAGFRFDVVYLDEVPTHKVERLVRDAVDARDLR</sequence>
<protein>
    <submittedName>
        <fullName evidence="2">Nucleotidyltransferase domain-containing protein</fullName>
    </submittedName>
</protein>
<dbReference type="Gene3D" id="3.30.460.10">
    <property type="entry name" value="Beta Polymerase, domain 2"/>
    <property type="match status" value="1"/>
</dbReference>
<evidence type="ECO:0000313" key="2">
    <source>
        <dbReference type="EMBL" id="MDC7789794.1"/>
    </source>
</evidence>
<dbReference type="SUPFAM" id="SSF81301">
    <property type="entry name" value="Nucleotidyltransferase"/>
    <property type="match status" value="1"/>
</dbReference>
<gene>
    <name evidence="2" type="ORF">PQJ73_29290</name>
</gene>
<dbReference type="Proteomes" id="UP001165652">
    <property type="component" value="Unassembled WGS sequence"/>
</dbReference>
<dbReference type="InterPro" id="IPR002934">
    <property type="entry name" value="Polymerase_NTP_transf_dom"/>
</dbReference>
<name>A0ABT5JJP1_RHOTP</name>
<dbReference type="Pfam" id="PF01909">
    <property type="entry name" value="NTP_transf_2"/>
    <property type="match status" value="1"/>
</dbReference>
<dbReference type="EMBL" id="JAQQLI010000091">
    <property type="protein sequence ID" value="MDC7789794.1"/>
    <property type="molecule type" value="Genomic_DNA"/>
</dbReference>
<organism evidence="2 3">
    <name type="scientific">Rhodoplanes tepidamans</name>
    <name type="common">Rhodoplanes cryptolactis</name>
    <dbReference type="NCBI Taxonomy" id="200616"/>
    <lineage>
        <taxon>Bacteria</taxon>
        <taxon>Pseudomonadati</taxon>
        <taxon>Pseudomonadota</taxon>
        <taxon>Alphaproteobacteria</taxon>
        <taxon>Hyphomicrobiales</taxon>
        <taxon>Nitrobacteraceae</taxon>
        <taxon>Rhodoplanes</taxon>
    </lineage>
</organism>
<comment type="caution">
    <text evidence="2">The sequence shown here is derived from an EMBL/GenBank/DDBJ whole genome shotgun (WGS) entry which is preliminary data.</text>
</comment>
<keyword evidence="3" id="KW-1185">Reference proteome</keyword>
<evidence type="ECO:0000259" key="1">
    <source>
        <dbReference type="Pfam" id="PF01909"/>
    </source>
</evidence>
<dbReference type="CDD" id="cd05403">
    <property type="entry name" value="NT_KNTase_like"/>
    <property type="match status" value="1"/>
</dbReference>
<dbReference type="InterPro" id="IPR043519">
    <property type="entry name" value="NT_sf"/>
</dbReference>
<proteinExistence type="predicted"/>
<reference evidence="2" key="2">
    <citation type="submission" date="2023-02" db="EMBL/GenBank/DDBJ databases">
        <authorList>
            <person name="Rayyan A."/>
            <person name="Meyer T."/>
            <person name="Kyndt J.A."/>
        </authorList>
    </citation>
    <scope>NUCLEOTIDE SEQUENCE</scope>
    <source>
        <strain evidence="2">DSM 9987</strain>
    </source>
</reference>